<evidence type="ECO:0000256" key="2">
    <source>
        <dbReference type="ARBA" id="ARBA00023163"/>
    </source>
</evidence>
<sequence length="1423" mass="156338">MSLFSNEPLTEGGQRGRRNVSGDNECNESYLRNEEDEVVEEEEDEDEDMDFNPFLRETLSPEASSSLSSEIDGLDGDVVDVGGKSFDNSVGVNSLKESSEVQGTVVGDSEHGEEETVMQATVSPEGVCERELQNSVSRNSKKRKSFLNSQPKADTVQTEDNCGEIHFNDVMVGELSNTTHSQKPVIDLESEDAICTRTRARYSLASFTLDELETFLQETDDDDDLPNVDDEEEYRKFLAAVLNGGDGDGQSNQEDEIGDDEDEDNDADFEIELQELLESDVDECTRDKAQKEYGGAGRRPETRHNRRQKDSAQYKKRLSGQAKRPLRPLLPVLPNGPTALFSTNDGKTLMRHSCTAEDGSINGFTIYQIGQLHCLIHEHLQLLIQVFSLCVLDSSRQHIASQVRGLIFEMLQKRNEVLARKSVPYPSICFYPPYVCSSVPDEHPKVAPARCTLESCPSFNAQRVNSPVNNQMLASQNLSLSKGRCEHISNEQVGSFQNIEDSLWMPLLSGPVLSILDVAPLNLVGRFMDDVYTAVQDYRQRHVKSSSDAPFEREPLFPLPSLPSYAEADCEVSRGPITSAVNMVLSSSSQPPKKTLAAALVESTKKQVGCFSSQGTCLTNGGTVAAVRRMKNSPLTAEEIACIQEGLKVYKLDWMSVWKFVVPHRDPSLLPRQWRIALGTQRSYKQDAAKKEKRRLYESRRRKCKTADLASWQTASEKEDDQAEDAGGENKSGDESIDNAGEGYVHQGFLADWRPGGLSLISSARPSSNLKDKSLPRDTLSQEGTHAREQPIYDASREAQLQTGVMHKFSPLSQHTQHPYISSQFASARNGTSNTMEPNHPASGMISNTSNSQFCFRPYRARRNSSATNSRLVKLAPDLPPVNLPPSVRVVSQTDFKGFQFGASTKISAGGGGFGNSGIENLGSRIPHAVMLGTTNSVKDVQKKNSPLKDNVRHSRPEESEGAKDKCIPEERRIDSDLQMHPLLFQAPEDGHLPYYPLNCGTSTSSSFSFFSGNQPQLNLNLFHNPHLENHVECFNKSLKSKESTSVPSGIDFHPLLQRTDHVYSVTTCSTALLAGALEGKSAPLQNSFDAVQTESLVSRGVATGANPPSPTEKANELDLEIHLSYTSRKKKGMENREVTACNPTISVLAAAHSGSTTKIQNTNGTLYEQGDICPAVSTNLVSGDHGLAIPSDNISKHHTDDIGDQSHPEIVMEQEELSDSDEEIEEHVEFECEEMADSEGEDGSGCEQIGEMQNKEDQNIALENLVTGAASNDKQCEPSTHCHPQGDAHILGKDIAPSLELGLSNQGKDDTSNFSWLSLDSCAPDRLLSTKASHEESTTCEGPLPKILSSLRLNRSCKNKKTSTKDVTVQKHAMDMAKQLSLGPLATPTLKKPRKRACRTNTSLNIGLTFESSNGDGKDRLG</sequence>
<feature type="region of interest" description="Disordered" evidence="4">
    <location>
        <begin position="280"/>
        <end position="321"/>
    </location>
</feature>
<proteinExistence type="predicted"/>
<name>A0A2N9H4T9_FAGSY</name>
<reference evidence="5" key="1">
    <citation type="submission" date="2018-02" db="EMBL/GenBank/DDBJ databases">
        <authorList>
            <person name="Cohen D.B."/>
            <person name="Kent A.D."/>
        </authorList>
    </citation>
    <scope>NUCLEOTIDE SEQUENCE</scope>
</reference>
<dbReference type="GO" id="GO:0005634">
    <property type="term" value="C:nucleus"/>
    <property type="evidence" value="ECO:0007669"/>
    <property type="project" value="TreeGrafter"/>
</dbReference>
<dbReference type="GO" id="GO:0006355">
    <property type="term" value="P:regulation of DNA-templated transcription"/>
    <property type="evidence" value="ECO:0007669"/>
    <property type="project" value="TreeGrafter"/>
</dbReference>
<feature type="region of interest" description="Disordered" evidence="4">
    <location>
        <begin position="93"/>
        <end position="116"/>
    </location>
</feature>
<feature type="region of interest" description="Disordered" evidence="4">
    <location>
        <begin position="940"/>
        <end position="968"/>
    </location>
</feature>
<feature type="compositionally biased region" description="Polar residues" evidence="4">
    <location>
        <begin position="93"/>
        <end position="102"/>
    </location>
</feature>
<accession>A0A2N9H4T9</accession>
<feature type="compositionally biased region" description="Basic and acidic residues" evidence="4">
    <location>
        <begin position="298"/>
        <end position="313"/>
    </location>
</feature>
<organism evidence="5">
    <name type="scientific">Fagus sylvatica</name>
    <name type="common">Beechnut</name>
    <dbReference type="NCBI Taxonomy" id="28930"/>
    <lineage>
        <taxon>Eukaryota</taxon>
        <taxon>Viridiplantae</taxon>
        <taxon>Streptophyta</taxon>
        <taxon>Embryophyta</taxon>
        <taxon>Tracheophyta</taxon>
        <taxon>Spermatophyta</taxon>
        <taxon>Magnoliopsida</taxon>
        <taxon>eudicotyledons</taxon>
        <taxon>Gunneridae</taxon>
        <taxon>Pentapetalae</taxon>
        <taxon>rosids</taxon>
        <taxon>fabids</taxon>
        <taxon>Fagales</taxon>
        <taxon>Fagaceae</taxon>
        <taxon>Fagus</taxon>
    </lineage>
</organism>
<dbReference type="GO" id="GO:0003712">
    <property type="term" value="F:transcription coregulator activity"/>
    <property type="evidence" value="ECO:0007669"/>
    <property type="project" value="TreeGrafter"/>
</dbReference>
<gene>
    <name evidence="5" type="ORF">FSB_LOCUS34944</name>
</gene>
<dbReference type="PANTHER" id="PTHR16088">
    <property type="entry name" value="YY1 ASSOCIATED PROTEIN-RELATED"/>
    <property type="match status" value="1"/>
</dbReference>
<keyword evidence="2" id="KW-0804">Transcription</keyword>
<feature type="region of interest" description="Disordered" evidence="4">
    <location>
        <begin position="764"/>
        <end position="789"/>
    </location>
</feature>
<evidence type="ECO:0000256" key="4">
    <source>
        <dbReference type="SAM" id="MobiDB-lite"/>
    </source>
</evidence>
<feature type="region of interest" description="Disordered" evidence="4">
    <location>
        <begin position="1"/>
        <end position="50"/>
    </location>
</feature>
<feature type="region of interest" description="Disordered" evidence="4">
    <location>
        <begin position="241"/>
        <end position="264"/>
    </location>
</feature>
<protein>
    <recommendedName>
        <fullName evidence="6">Myb-like domain-containing protein</fullName>
    </recommendedName>
</protein>
<dbReference type="PANTHER" id="PTHR16088:SF3">
    <property type="entry name" value="GON-4-LIKE PROTEIN"/>
    <property type="match status" value="1"/>
</dbReference>
<feature type="compositionally biased region" description="Acidic residues" evidence="4">
    <location>
        <begin position="718"/>
        <end position="727"/>
    </location>
</feature>
<feature type="compositionally biased region" description="Basic and acidic residues" evidence="4">
    <location>
        <begin position="950"/>
        <end position="968"/>
    </location>
</feature>
<feature type="compositionally biased region" description="Polar residues" evidence="4">
    <location>
        <begin position="146"/>
        <end position="158"/>
    </location>
</feature>
<evidence type="ECO:0000256" key="1">
    <source>
        <dbReference type="ARBA" id="ARBA00023015"/>
    </source>
</evidence>
<dbReference type="InterPro" id="IPR052435">
    <property type="entry name" value="YY1-Transcr_Regul"/>
</dbReference>
<evidence type="ECO:0008006" key="6">
    <source>
        <dbReference type="Google" id="ProtNLM"/>
    </source>
</evidence>
<dbReference type="EMBL" id="OIVN01002868">
    <property type="protein sequence ID" value="SPD07062.1"/>
    <property type="molecule type" value="Genomic_DNA"/>
</dbReference>
<keyword evidence="3" id="KW-0539">Nucleus</keyword>
<feature type="region of interest" description="Disordered" evidence="4">
    <location>
        <begin position="708"/>
        <end position="741"/>
    </location>
</feature>
<feature type="region of interest" description="Disordered" evidence="4">
    <location>
        <begin position="132"/>
        <end position="158"/>
    </location>
</feature>
<feature type="compositionally biased region" description="Acidic residues" evidence="4">
    <location>
        <begin position="34"/>
        <end position="50"/>
    </location>
</feature>
<keyword evidence="1" id="KW-0805">Transcription regulation</keyword>
<evidence type="ECO:0000313" key="5">
    <source>
        <dbReference type="EMBL" id="SPD07062.1"/>
    </source>
</evidence>
<feature type="compositionally biased region" description="Acidic residues" evidence="4">
    <location>
        <begin position="253"/>
        <end position="264"/>
    </location>
</feature>
<evidence type="ECO:0000256" key="3">
    <source>
        <dbReference type="ARBA" id="ARBA00023242"/>
    </source>
</evidence>